<name>A0A8T0FID0_ARGBR</name>
<reference evidence="2" key="1">
    <citation type="journal article" date="2020" name="bioRxiv">
        <title>Chromosome-level reference genome of the European wasp spider Argiope bruennichi: a resource for studies on range expansion and evolutionary adaptation.</title>
        <authorList>
            <person name="Sheffer M.M."/>
            <person name="Hoppe A."/>
            <person name="Krehenwinkel H."/>
            <person name="Uhl G."/>
            <person name="Kuss A.W."/>
            <person name="Jensen L."/>
            <person name="Jensen C."/>
            <person name="Gillespie R.G."/>
            <person name="Hoff K.J."/>
            <person name="Prost S."/>
        </authorList>
    </citation>
    <scope>NUCLEOTIDE SEQUENCE</scope>
</reference>
<proteinExistence type="predicted"/>
<dbReference type="AlphaFoldDB" id="A0A8T0FID0"/>
<sequence length="898" mass="104778">MFPNFQISYIDYSRRHSIEYDPFLLLIEEVIDYSLRFHNLHGWIPPQNLDVLRSLHRKTYFNENFATTVINPAMEEQAVRLAHSLGFNEGRWLRFTEHEEARRSQEYYFLGIFYYNNPYLFQMFSFAGYASKIAVQNNRYSLVNDVVWALLQALRKILPYDEYYNEDYFVSIEYDDQQGGGHQLHDVDEGIEGTVDEDSSSGGNNEGSFVIKTDPILFFAAELIDYSLRYNNLHSWIPPVDLKFFHKYEMRYFKENLGKAVTHSCIEEEAIYMARERGFNEQRWLEIYTPSEARSFQDYYIWEVFNSNEQNVFRVFSFACYVSKIALQNNRNSLVNVVVSALFNFLSAYYPYHRQYKEFDAVAITYNNDHHHFHSQSDDEGVAASEVVSSEENNESDSSEEGSELHSDTDENATEGRSVTQFSVIENKTKERNGLDVSEEESRLDISLEQDETDTSAKDEDESDTSKRMNRILRQKKRMNRILRQKKMMNRIPSAKEEDESDTSAKEEDESDTSAKEEDESDTSAKEEDESDTSAKEEDESDTSAKEEDESDTSVKVDESETSMEKSRWETSVKEDESETPVEKSRWKTSVKEDESETPVEKSRWETSVKKDESETSVEKSRWKTSVEEEESDTSVKVGELVISEETGADTSDILDEEREREMHSLEENERIIFFGTRLNLFVISCSSVTNTLTNKSLSMEPEPVIDDTTLTIETIALFAEDCIKFVLTWHNLMWHPPVPREFLRRYSNDDLFTVEIGKALAEECMEDACVAVGQMTGFSIEAWIQKPVDEARRYVSRCFAHYIITLPLNGFRHLYLWAFACHLCRQAIMRNRKIFVSHVLTQLINIMHVHYGFWTYYQYLNTRAKSYNLIHFFLHNRHPDEAYSSGESSQFSTDSDD</sequence>
<feature type="compositionally biased region" description="Acidic residues" evidence="1">
    <location>
        <begin position="392"/>
        <end position="402"/>
    </location>
</feature>
<feature type="compositionally biased region" description="Acidic residues" evidence="1">
    <location>
        <begin position="448"/>
        <end position="463"/>
    </location>
</feature>
<keyword evidence="3" id="KW-1185">Reference proteome</keyword>
<dbReference type="EMBL" id="JABXBU010000012">
    <property type="protein sequence ID" value="KAF8789279.1"/>
    <property type="molecule type" value="Genomic_DNA"/>
</dbReference>
<comment type="caution">
    <text evidence="2">The sequence shown here is derived from an EMBL/GenBank/DDBJ whole genome shotgun (WGS) entry which is preliminary data.</text>
</comment>
<feature type="compositionally biased region" description="Low complexity" evidence="1">
    <location>
        <begin position="382"/>
        <end position="391"/>
    </location>
</feature>
<gene>
    <name evidence="2" type="ORF">HNY73_007225</name>
</gene>
<organism evidence="2 3">
    <name type="scientific">Argiope bruennichi</name>
    <name type="common">Wasp spider</name>
    <name type="synonym">Aranea bruennichi</name>
    <dbReference type="NCBI Taxonomy" id="94029"/>
    <lineage>
        <taxon>Eukaryota</taxon>
        <taxon>Metazoa</taxon>
        <taxon>Ecdysozoa</taxon>
        <taxon>Arthropoda</taxon>
        <taxon>Chelicerata</taxon>
        <taxon>Arachnida</taxon>
        <taxon>Araneae</taxon>
        <taxon>Araneomorphae</taxon>
        <taxon>Entelegynae</taxon>
        <taxon>Araneoidea</taxon>
        <taxon>Araneidae</taxon>
        <taxon>Argiope</taxon>
    </lineage>
</organism>
<feature type="compositionally biased region" description="Acidic residues" evidence="1">
    <location>
        <begin position="497"/>
        <end position="552"/>
    </location>
</feature>
<accession>A0A8T0FID0</accession>
<protein>
    <submittedName>
        <fullName evidence="2">Halomucin like protein</fullName>
    </submittedName>
</protein>
<reference evidence="2" key="2">
    <citation type="submission" date="2020-06" db="EMBL/GenBank/DDBJ databases">
        <authorList>
            <person name="Sheffer M."/>
        </authorList>
    </citation>
    <scope>NUCLEOTIDE SEQUENCE</scope>
</reference>
<feature type="compositionally biased region" description="Basic and acidic residues" evidence="1">
    <location>
        <begin position="427"/>
        <end position="446"/>
    </location>
</feature>
<feature type="compositionally biased region" description="Basic and acidic residues" evidence="1">
    <location>
        <begin position="553"/>
        <end position="627"/>
    </location>
</feature>
<dbReference type="Proteomes" id="UP000807504">
    <property type="component" value="Unassembled WGS sequence"/>
</dbReference>
<evidence type="ECO:0000313" key="3">
    <source>
        <dbReference type="Proteomes" id="UP000807504"/>
    </source>
</evidence>
<evidence type="ECO:0000313" key="2">
    <source>
        <dbReference type="EMBL" id="KAF8789279.1"/>
    </source>
</evidence>
<feature type="compositionally biased region" description="Polar residues" evidence="1">
    <location>
        <begin position="415"/>
        <end position="426"/>
    </location>
</feature>
<feature type="compositionally biased region" description="Basic residues" evidence="1">
    <location>
        <begin position="468"/>
        <end position="489"/>
    </location>
</feature>
<feature type="region of interest" description="Disordered" evidence="1">
    <location>
        <begin position="373"/>
        <end position="636"/>
    </location>
</feature>
<evidence type="ECO:0000256" key="1">
    <source>
        <dbReference type="SAM" id="MobiDB-lite"/>
    </source>
</evidence>